<feature type="compositionally biased region" description="Basic and acidic residues" evidence="1">
    <location>
        <begin position="1"/>
        <end position="33"/>
    </location>
</feature>
<dbReference type="Proteomes" id="UP001341840">
    <property type="component" value="Unassembled WGS sequence"/>
</dbReference>
<protein>
    <submittedName>
        <fullName evidence="2">Uncharacterized protein</fullName>
    </submittedName>
</protein>
<evidence type="ECO:0000256" key="1">
    <source>
        <dbReference type="SAM" id="MobiDB-lite"/>
    </source>
</evidence>
<name>A0ABU6QHD5_9FABA</name>
<keyword evidence="3" id="KW-1185">Reference proteome</keyword>
<feature type="region of interest" description="Disordered" evidence="1">
    <location>
        <begin position="93"/>
        <end position="115"/>
    </location>
</feature>
<gene>
    <name evidence="2" type="ORF">PIB30_047183</name>
</gene>
<proteinExistence type="predicted"/>
<organism evidence="2 3">
    <name type="scientific">Stylosanthes scabra</name>
    <dbReference type="NCBI Taxonomy" id="79078"/>
    <lineage>
        <taxon>Eukaryota</taxon>
        <taxon>Viridiplantae</taxon>
        <taxon>Streptophyta</taxon>
        <taxon>Embryophyta</taxon>
        <taxon>Tracheophyta</taxon>
        <taxon>Spermatophyta</taxon>
        <taxon>Magnoliopsida</taxon>
        <taxon>eudicotyledons</taxon>
        <taxon>Gunneridae</taxon>
        <taxon>Pentapetalae</taxon>
        <taxon>rosids</taxon>
        <taxon>fabids</taxon>
        <taxon>Fabales</taxon>
        <taxon>Fabaceae</taxon>
        <taxon>Papilionoideae</taxon>
        <taxon>50 kb inversion clade</taxon>
        <taxon>dalbergioids sensu lato</taxon>
        <taxon>Dalbergieae</taxon>
        <taxon>Pterocarpus clade</taxon>
        <taxon>Stylosanthes</taxon>
    </lineage>
</organism>
<comment type="caution">
    <text evidence="2">The sequence shown here is derived from an EMBL/GenBank/DDBJ whole genome shotgun (WGS) entry which is preliminary data.</text>
</comment>
<accession>A0ABU6QHD5</accession>
<sequence>MKENAETDNSSKKKVAEPEAKGKEKVDEAKGVETGKSPKKIIYGKKTRGGAGAKKRQYDGPSGLHGGSVAAASDSFTATSASPKVVTSDLTKSNVAGQAQSPIGLLGLVTPLPSG</sequence>
<evidence type="ECO:0000313" key="2">
    <source>
        <dbReference type="EMBL" id="MED6110891.1"/>
    </source>
</evidence>
<evidence type="ECO:0000313" key="3">
    <source>
        <dbReference type="Proteomes" id="UP001341840"/>
    </source>
</evidence>
<reference evidence="2 3" key="1">
    <citation type="journal article" date="2023" name="Plants (Basel)">
        <title>Bridging the Gap: Combining Genomics and Transcriptomics Approaches to Understand Stylosanthes scabra, an Orphan Legume from the Brazilian Caatinga.</title>
        <authorList>
            <person name="Ferreira-Neto J.R.C."/>
            <person name="da Silva M.D."/>
            <person name="Binneck E."/>
            <person name="de Melo N.F."/>
            <person name="da Silva R.H."/>
            <person name="de Melo A.L.T.M."/>
            <person name="Pandolfi V."/>
            <person name="Bustamante F.O."/>
            <person name="Brasileiro-Vidal A.C."/>
            <person name="Benko-Iseppon A.M."/>
        </authorList>
    </citation>
    <scope>NUCLEOTIDE SEQUENCE [LARGE SCALE GENOMIC DNA]</scope>
    <source>
        <tissue evidence="2">Leaves</tissue>
    </source>
</reference>
<feature type="compositionally biased region" description="Basic residues" evidence="1">
    <location>
        <begin position="37"/>
        <end position="48"/>
    </location>
</feature>
<dbReference type="EMBL" id="JASCZI010000300">
    <property type="protein sequence ID" value="MED6110891.1"/>
    <property type="molecule type" value="Genomic_DNA"/>
</dbReference>
<feature type="region of interest" description="Disordered" evidence="1">
    <location>
        <begin position="1"/>
        <end position="70"/>
    </location>
</feature>